<evidence type="ECO:0000313" key="2">
    <source>
        <dbReference type="EnsemblPlants" id="Zm00001eb431300_P001"/>
    </source>
</evidence>
<feature type="compositionally biased region" description="Acidic residues" evidence="1">
    <location>
        <begin position="285"/>
        <end position="294"/>
    </location>
</feature>
<feature type="region of interest" description="Disordered" evidence="1">
    <location>
        <begin position="590"/>
        <end position="613"/>
    </location>
</feature>
<feature type="region of interest" description="Disordered" evidence="1">
    <location>
        <begin position="512"/>
        <end position="566"/>
    </location>
</feature>
<accession>A0A804RPU9</accession>
<organism evidence="2 3">
    <name type="scientific">Zea mays</name>
    <name type="common">Maize</name>
    <dbReference type="NCBI Taxonomy" id="4577"/>
    <lineage>
        <taxon>Eukaryota</taxon>
        <taxon>Viridiplantae</taxon>
        <taxon>Streptophyta</taxon>
        <taxon>Embryophyta</taxon>
        <taxon>Tracheophyta</taxon>
        <taxon>Spermatophyta</taxon>
        <taxon>Magnoliopsida</taxon>
        <taxon>Liliopsida</taxon>
        <taxon>Poales</taxon>
        <taxon>Poaceae</taxon>
        <taxon>PACMAD clade</taxon>
        <taxon>Panicoideae</taxon>
        <taxon>Andropogonodae</taxon>
        <taxon>Andropogoneae</taxon>
        <taxon>Tripsacinae</taxon>
        <taxon>Zea</taxon>
    </lineage>
</organism>
<sequence length="679" mass="74122">MDFSAPSFSLGFDWDDDDPPASSDRREQPRGYGAPDAPSFSLGIDDDDDVEEPRIPARGRQNEQAREFTAPDPPSFSLGFDDEHGDGDILSADRCREQSQPQVAPGSPSNGTADDDDDKEDGFVVAGGKRPVRVERDTLYPDPLPTPAETNRFKRLRKGSATAHPAQTPQVPHREAPDAPSSSLSISDDDFLTGGQHHERLKPQASPRIPSSLSIEDEDDDFFLAGDRQPEPTLPQVTQLKRLRKGPVPPHLAPSPPPPKVPGQPTTEASPVMTEDAARGAVGSWEDEIEDWTTDEDRPVRDVPPSVGSCSTSSNSKFSLLNRGVLMTQSGTKASTSKFTQTPNTSASISLEESCTKKLLPKITVSPMRKIYLLDSDTDADDDYSQNKAKSMQQNRKPQMNSTVQKSGAMMSDNWATPALDEFCKEYFESPKDAGFSQPKEGNTHYKASQPKNSGHFQQQASSSGGEVDDGPPAMQYLYHPDPRVGDLFRNRLQHFVPIGAGSTIANEQNRAKSLRSCRRQSSSSAAATDDWVTPGRVSVPTDASKRRVHASGTHSGSGHWFTNDSGRKVYVSKNGQELTGRDAYRQYQKESGRGFNRYKKKGSSGTKRGAAQVKTETAAKRGSRVGTGLSQCCPQLSLKIGGTRGCQRTSLSWLSRNQTHPYIRRLAYTSVHGSIVCL</sequence>
<evidence type="ECO:0000313" key="3">
    <source>
        <dbReference type="Proteomes" id="UP000007305"/>
    </source>
</evidence>
<reference evidence="2" key="3">
    <citation type="submission" date="2021-05" db="UniProtKB">
        <authorList>
            <consortium name="EnsemblPlants"/>
        </authorList>
    </citation>
    <scope>IDENTIFICATION</scope>
    <source>
        <strain evidence="2">cv. B73</strain>
    </source>
</reference>
<evidence type="ECO:0007829" key="4">
    <source>
        <dbReference type="PeptideAtlas" id="A0A804RPU9"/>
    </source>
</evidence>
<feature type="compositionally biased region" description="Basic and acidic residues" evidence="1">
    <location>
        <begin position="52"/>
        <end position="66"/>
    </location>
</feature>
<dbReference type="EnsemblPlants" id="Zm00001eb431300_T001">
    <property type="protein sequence ID" value="Zm00001eb431300_P001"/>
    <property type="gene ID" value="Zm00001eb431300"/>
</dbReference>
<keyword evidence="3" id="KW-1185">Reference proteome</keyword>
<feature type="compositionally biased region" description="Pro residues" evidence="1">
    <location>
        <begin position="247"/>
        <end position="262"/>
    </location>
</feature>
<proteinExistence type="evidence at protein level"/>
<feature type="compositionally biased region" description="Polar residues" evidence="1">
    <location>
        <begin position="98"/>
        <end position="112"/>
    </location>
</feature>
<protein>
    <submittedName>
        <fullName evidence="2">Uncharacterized protein</fullName>
    </submittedName>
</protein>
<dbReference type="Gramene" id="Zm00001eb431300_T001">
    <property type="protein sequence ID" value="Zm00001eb431300_P001"/>
    <property type="gene ID" value="Zm00001eb431300"/>
</dbReference>
<dbReference type="PANTHER" id="PTHR38371:SF1">
    <property type="entry name" value="RHO GTPASE-ACTIVATING PROTEIN"/>
    <property type="match status" value="1"/>
</dbReference>
<reference evidence="2" key="2">
    <citation type="submission" date="2019-07" db="EMBL/GenBank/DDBJ databases">
        <authorList>
            <person name="Seetharam A."/>
            <person name="Woodhouse M."/>
            <person name="Cannon E."/>
        </authorList>
    </citation>
    <scope>NUCLEOTIDE SEQUENCE [LARGE SCALE GENOMIC DNA]</scope>
    <source>
        <strain evidence="2">cv. B73</strain>
    </source>
</reference>
<dbReference type="Proteomes" id="UP000007305">
    <property type="component" value="Chromosome 10"/>
</dbReference>
<dbReference type="FunCoup" id="A0A804RPU9">
    <property type="interactions" value="2875"/>
</dbReference>
<evidence type="ECO:0000256" key="1">
    <source>
        <dbReference type="SAM" id="MobiDB-lite"/>
    </source>
</evidence>
<feature type="region of interest" description="Disordered" evidence="1">
    <location>
        <begin position="378"/>
        <end position="406"/>
    </location>
</feature>
<feature type="region of interest" description="Disordered" evidence="1">
    <location>
        <begin position="433"/>
        <end position="477"/>
    </location>
</feature>
<feature type="compositionally biased region" description="Polar residues" evidence="1">
    <location>
        <begin position="446"/>
        <end position="465"/>
    </location>
</feature>
<reference evidence="3" key="1">
    <citation type="journal article" date="2009" name="Science">
        <title>The B73 maize genome: complexity, diversity, and dynamics.</title>
        <authorList>
            <person name="Schnable P.S."/>
            <person name="Ware D."/>
            <person name="Fulton R.S."/>
            <person name="Stein J.C."/>
            <person name="Wei F."/>
            <person name="Pasternak S."/>
            <person name="Liang C."/>
            <person name="Zhang J."/>
            <person name="Fulton L."/>
            <person name="Graves T.A."/>
            <person name="Minx P."/>
            <person name="Reily A.D."/>
            <person name="Courtney L."/>
            <person name="Kruchowski S.S."/>
            <person name="Tomlinson C."/>
            <person name="Strong C."/>
            <person name="Delehaunty K."/>
            <person name="Fronick C."/>
            <person name="Courtney B."/>
            <person name="Rock S.M."/>
            <person name="Belter E."/>
            <person name="Du F."/>
            <person name="Kim K."/>
            <person name="Abbott R.M."/>
            <person name="Cotton M."/>
            <person name="Levy A."/>
            <person name="Marchetto P."/>
            <person name="Ochoa K."/>
            <person name="Jackson S.M."/>
            <person name="Gillam B."/>
            <person name="Chen W."/>
            <person name="Yan L."/>
            <person name="Higginbotham J."/>
            <person name="Cardenas M."/>
            <person name="Waligorski J."/>
            <person name="Applebaum E."/>
            <person name="Phelps L."/>
            <person name="Falcone J."/>
            <person name="Kanchi K."/>
            <person name="Thane T."/>
            <person name="Scimone A."/>
            <person name="Thane N."/>
            <person name="Henke J."/>
            <person name="Wang T."/>
            <person name="Ruppert J."/>
            <person name="Shah N."/>
            <person name="Rotter K."/>
            <person name="Hodges J."/>
            <person name="Ingenthron E."/>
            <person name="Cordes M."/>
            <person name="Kohlberg S."/>
            <person name="Sgro J."/>
            <person name="Delgado B."/>
            <person name="Mead K."/>
            <person name="Chinwalla A."/>
            <person name="Leonard S."/>
            <person name="Crouse K."/>
            <person name="Collura K."/>
            <person name="Kudrna D."/>
            <person name="Currie J."/>
            <person name="He R."/>
            <person name="Angelova A."/>
            <person name="Rajasekar S."/>
            <person name="Mueller T."/>
            <person name="Lomeli R."/>
            <person name="Scara G."/>
            <person name="Ko A."/>
            <person name="Delaney K."/>
            <person name="Wissotski M."/>
            <person name="Lopez G."/>
            <person name="Campos D."/>
            <person name="Braidotti M."/>
            <person name="Ashley E."/>
            <person name="Golser W."/>
            <person name="Kim H."/>
            <person name="Lee S."/>
            <person name="Lin J."/>
            <person name="Dujmic Z."/>
            <person name="Kim W."/>
            <person name="Talag J."/>
            <person name="Zuccolo A."/>
            <person name="Fan C."/>
            <person name="Sebastian A."/>
            <person name="Kramer M."/>
            <person name="Spiegel L."/>
            <person name="Nascimento L."/>
            <person name="Zutavern T."/>
            <person name="Miller B."/>
            <person name="Ambroise C."/>
            <person name="Muller S."/>
            <person name="Spooner W."/>
            <person name="Narechania A."/>
            <person name="Ren L."/>
            <person name="Wei S."/>
            <person name="Kumari S."/>
            <person name="Faga B."/>
            <person name="Levy M.J."/>
            <person name="McMahan L."/>
            <person name="Van Buren P."/>
            <person name="Vaughn M.W."/>
            <person name="Ying K."/>
            <person name="Yeh C.-T."/>
            <person name="Emrich S.J."/>
            <person name="Jia Y."/>
            <person name="Kalyanaraman A."/>
            <person name="Hsia A.-P."/>
            <person name="Barbazuk W.B."/>
            <person name="Baucom R.S."/>
            <person name="Brutnell T.P."/>
            <person name="Carpita N.C."/>
            <person name="Chaparro C."/>
            <person name="Chia J.-M."/>
            <person name="Deragon J.-M."/>
            <person name="Estill J.C."/>
            <person name="Fu Y."/>
            <person name="Jeddeloh J.A."/>
            <person name="Han Y."/>
            <person name="Lee H."/>
            <person name="Li P."/>
            <person name="Lisch D.R."/>
            <person name="Liu S."/>
            <person name="Liu Z."/>
            <person name="Nagel D.H."/>
            <person name="McCann M.C."/>
            <person name="SanMiguel P."/>
            <person name="Myers A.M."/>
            <person name="Nettleton D."/>
            <person name="Nguyen J."/>
            <person name="Penning B.W."/>
            <person name="Ponnala L."/>
            <person name="Schneider K.L."/>
            <person name="Schwartz D.C."/>
            <person name="Sharma A."/>
            <person name="Soderlund C."/>
            <person name="Springer N.M."/>
            <person name="Sun Q."/>
            <person name="Wang H."/>
            <person name="Waterman M."/>
            <person name="Westerman R."/>
            <person name="Wolfgruber T.K."/>
            <person name="Yang L."/>
            <person name="Yu Y."/>
            <person name="Zhang L."/>
            <person name="Zhou S."/>
            <person name="Zhu Q."/>
            <person name="Bennetzen J.L."/>
            <person name="Dawe R.K."/>
            <person name="Jiang J."/>
            <person name="Jiang N."/>
            <person name="Presting G.G."/>
            <person name="Wessler S.R."/>
            <person name="Aluru S."/>
            <person name="Martienssen R.A."/>
            <person name="Clifton S.W."/>
            <person name="McCombie W.R."/>
            <person name="Wing R.A."/>
            <person name="Wilson R.K."/>
        </authorList>
    </citation>
    <scope>NUCLEOTIDE SEQUENCE [LARGE SCALE GENOMIC DNA]</scope>
    <source>
        <strain evidence="3">cv. B73</strain>
    </source>
</reference>
<dbReference type="PANTHER" id="PTHR38371">
    <property type="entry name" value="RHO GTPASE-ACTIVATING PROTEIN"/>
    <property type="match status" value="1"/>
</dbReference>
<dbReference type="AlphaFoldDB" id="A0A804RPU9"/>
<feature type="compositionally biased region" description="Polar residues" evidence="1">
    <location>
        <begin position="553"/>
        <end position="565"/>
    </location>
</feature>
<feature type="compositionally biased region" description="Polar residues" evidence="1">
    <location>
        <begin position="386"/>
        <end position="406"/>
    </location>
</feature>
<name>A0A804RPU9_MAIZE</name>
<gene>
    <name evidence="2" type="primary">LOC100383191</name>
</gene>
<keyword evidence="4" id="KW-1267">Proteomics identification</keyword>
<dbReference type="OrthoDB" id="1671977at2759"/>
<dbReference type="InParanoid" id="A0A804RPU9"/>
<feature type="region of interest" description="Disordered" evidence="1">
    <location>
        <begin position="1"/>
        <end position="315"/>
    </location>
</feature>